<dbReference type="PANTHER" id="PTHR44379">
    <property type="entry name" value="OXIDOREDUCTASE WITH IRON-SULFUR SUBUNIT"/>
    <property type="match status" value="1"/>
</dbReference>
<protein>
    <submittedName>
        <fullName evidence="7">(2Fe-2S)-binding protein</fullName>
    </submittedName>
</protein>
<dbReference type="CDD" id="cd00207">
    <property type="entry name" value="fer2"/>
    <property type="match status" value="1"/>
</dbReference>
<accession>A0ABR9P325</accession>
<dbReference type="Proteomes" id="UP000806528">
    <property type="component" value="Unassembled WGS sequence"/>
</dbReference>
<keyword evidence="4" id="KW-0408">Iron</keyword>
<keyword evidence="2" id="KW-0479">Metal-binding</keyword>
<keyword evidence="1" id="KW-0001">2Fe-2S</keyword>
<dbReference type="Pfam" id="PF01799">
    <property type="entry name" value="Fer2_2"/>
    <property type="match status" value="1"/>
</dbReference>
<evidence type="ECO:0000256" key="2">
    <source>
        <dbReference type="ARBA" id="ARBA00022723"/>
    </source>
</evidence>
<dbReference type="PROSITE" id="PS51085">
    <property type="entry name" value="2FE2S_FER_2"/>
    <property type="match status" value="1"/>
</dbReference>
<dbReference type="SUPFAM" id="SSF47741">
    <property type="entry name" value="CO dehydrogenase ISP C-domain like"/>
    <property type="match status" value="1"/>
</dbReference>
<dbReference type="Gene3D" id="1.10.150.120">
    <property type="entry name" value="[2Fe-2S]-binding domain"/>
    <property type="match status" value="1"/>
</dbReference>
<keyword evidence="3" id="KW-0560">Oxidoreductase</keyword>
<proteinExistence type="predicted"/>
<keyword evidence="8" id="KW-1185">Reference proteome</keyword>
<dbReference type="EMBL" id="JADBGI010000004">
    <property type="protein sequence ID" value="MBE2998253.1"/>
    <property type="molecule type" value="Genomic_DNA"/>
</dbReference>
<dbReference type="InterPro" id="IPR036884">
    <property type="entry name" value="2Fe-2S-bd_dom_sf"/>
</dbReference>
<evidence type="ECO:0000313" key="7">
    <source>
        <dbReference type="EMBL" id="MBE2998253.1"/>
    </source>
</evidence>
<dbReference type="InterPro" id="IPR051452">
    <property type="entry name" value="Diverse_Oxidoreductases"/>
</dbReference>
<reference evidence="7 8" key="1">
    <citation type="submission" date="2020-09" db="EMBL/GenBank/DDBJ databases">
        <title>Diversity and distribution of actinomycetes associated with coral in the coast of Hainan.</title>
        <authorList>
            <person name="Li F."/>
        </authorList>
    </citation>
    <scope>NUCLEOTIDE SEQUENCE [LARGE SCALE GENOMIC DNA]</scope>
    <source>
        <strain evidence="7 8">HNM0947</strain>
    </source>
</reference>
<evidence type="ECO:0000256" key="5">
    <source>
        <dbReference type="ARBA" id="ARBA00023014"/>
    </source>
</evidence>
<sequence length="162" mass="17443">MSDKTTVTYRLNGTERSETVPANTVLADLLRERHGMTGVKLSCERGVCGSCTGLVDDRPVATCSMMAFQVEGANVEVVDGESADTHLGAAQQAFRERGGFQCGYCTSGMLMLTAALLRRDPDPDPATVRAWISSNVCRCTGYEMILESVLRAGEIVREGEGE</sequence>
<evidence type="ECO:0000256" key="4">
    <source>
        <dbReference type="ARBA" id="ARBA00023004"/>
    </source>
</evidence>
<evidence type="ECO:0000259" key="6">
    <source>
        <dbReference type="PROSITE" id="PS51085"/>
    </source>
</evidence>
<name>A0ABR9P325_9ACTN</name>
<feature type="domain" description="2Fe-2S ferredoxin-type" evidence="6">
    <location>
        <begin position="5"/>
        <end position="81"/>
    </location>
</feature>
<dbReference type="InterPro" id="IPR006058">
    <property type="entry name" value="2Fe2S_fd_BS"/>
</dbReference>
<dbReference type="InterPro" id="IPR002888">
    <property type="entry name" value="2Fe-2S-bd"/>
</dbReference>
<dbReference type="InterPro" id="IPR036010">
    <property type="entry name" value="2Fe-2S_ferredoxin-like_sf"/>
</dbReference>
<gene>
    <name evidence="7" type="ORF">IDM40_05975</name>
</gene>
<dbReference type="PROSITE" id="PS00197">
    <property type="entry name" value="2FE2S_FER_1"/>
    <property type="match status" value="1"/>
</dbReference>
<evidence type="ECO:0000256" key="1">
    <source>
        <dbReference type="ARBA" id="ARBA00022714"/>
    </source>
</evidence>
<dbReference type="Gene3D" id="3.10.20.30">
    <property type="match status" value="1"/>
</dbReference>
<dbReference type="InterPro" id="IPR001041">
    <property type="entry name" value="2Fe-2S_ferredoxin-type"/>
</dbReference>
<keyword evidence="5" id="KW-0411">Iron-sulfur</keyword>
<dbReference type="Pfam" id="PF00111">
    <property type="entry name" value="Fer2"/>
    <property type="match status" value="1"/>
</dbReference>
<evidence type="ECO:0000256" key="3">
    <source>
        <dbReference type="ARBA" id="ARBA00023002"/>
    </source>
</evidence>
<comment type="caution">
    <text evidence="7">The sequence shown here is derived from an EMBL/GenBank/DDBJ whole genome shotgun (WGS) entry which is preliminary data.</text>
</comment>
<dbReference type="RefSeq" id="WP_193120897.1">
    <property type="nucleotide sequence ID" value="NZ_JADBGI010000004.1"/>
</dbReference>
<dbReference type="SUPFAM" id="SSF54292">
    <property type="entry name" value="2Fe-2S ferredoxin-like"/>
    <property type="match status" value="1"/>
</dbReference>
<dbReference type="InterPro" id="IPR012675">
    <property type="entry name" value="Beta-grasp_dom_sf"/>
</dbReference>
<organism evidence="7 8">
    <name type="scientific">Nocardiopsis coralli</name>
    <dbReference type="NCBI Taxonomy" id="2772213"/>
    <lineage>
        <taxon>Bacteria</taxon>
        <taxon>Bacillati</taxon>
        <taxon>Actinomycetota</taxon>
        <taxon>Actinomycetes</taxon>
        <taxon>Streptosporangiales</taxon>
        <taxon>Nocardiopsidaceae</taxon>
        <taxon>Nocardiopsis</taxon>
    </lineage>
</organism>
<dbReference type="PANTHER" id="PTHR44379:SF5">
    <property type="entry name" value="OXIDOREDUCTASE WITH IRON-SULFUR SUBUNIT"/>
    <property type="match status" value="1"/>
</dbReference>
<evidence type="ECO:0000313" key="8">
    <source>
        <dbReference type="Proteomes" id="UP000806528"/>
    </source>
</evidence>